<dbReference type="RefSeq" id="XP_009010074.1">
    <property type="nucleotide sequence ID" value="XM_009011826.1"/>
</dbReference>
<dbReference type="EnsemblMetazoa" id="HelroT166595">
    <property type="protein sequence ID" value="HelroP166595"/>
    <property type="gene ID" value="HelroG166595"/>
</dbReference>
<protein>
    <submittedName>
        <fullName evidence="2 3">Uncharacterized protein</fullName>
    </submittedName>
</protein>
<dbReference type="EMBL" id="AMQM01002471">
    <property type="status" value="NOT_ANNOTATED_CDS"/>
    <property type="molecule type" value="Genomic_DNA"/>
</dbReference>
<reference evidence="4" key="1">
    <citation type="submission" date="2012-12" db="EMBL/GenBank/DDBJ databases">
        <authorList>
            <person name="Hellsten U."/>
            <person name="Grimwood J."/>
            <person name="Chapman J.A."/>
            <person name="Shapiro H."/>
            <person name="Aerts A."/>
            <person name="Otillar R.P."/>
            <person name="Terry A.Y."/>
            <person name="Boore J.L."/>
            <person name="Simakov O."/>
            <person name="Marletaz F."/>
            <person name="Cho S.-J."/>
            <person name="Edsinger-Gonzales E."/>
            <person name="Havlak P."/>
            <person name="Kuo D.-H."/>
            <person name="Larsson T."/>
            <person name="Lv J."/>
            <person name="Arendt D."/>
            <person name="Savage R."/>
            <person name="Osoegawa K."/>
            <person name="de Jong P."/>
            <person name="Lindberg D.R."/>
            <person name="Seaver E.C."/>
            <person name="Weisblat D.A."/>
            <person name="Putnam N.H."/>
            <person name="Grigoriev I.V."/>
            <person name="Rokhsar D.S."/>
        </authorList>
    </citation>
    <scope>NUCLEOTIDE SEQUENCE</scope>
</reference>
<evidence type="ECO:0000313" key="4">
    <source>
        <dbReference type="Proteomes" id="UP000015101"/>
    </source>
</evidence>
<evidence type="ECO:0000313" key="2">
    <source>
        <dbReference type="EMBL" id="ESO11586.1"/>
    </source>
</evidence>
<dbReference type="KEGG" id="hro:HELRODRAFT_166595"/>
<keyword evidence="4" id="KW-1185">Reference proteome</keyword>
<dbReference type="EMBL" id="KB095812">
    <property type="protein sequence ID" value="ESO11586.1"/>
    <property type="molecule type" value="Genomic_DNA"/>
</dbReference>
<feature type="region of interest" description="Disordered" evidence="1">
    <location>
        <begin position="576"/>
        <end position="599"/>
    </location>
</feature>
<reference evidence="3" key="3">
    <citation type="submission" date="2015-06" db="UniProtKB">
        <authorList>
            <consortium name="EnsemblMetazoa"/>
        </authorList>
    </citation>
    <scope>IDENTIFICATION</scope>
</reference>
<sequence>MENGNSLNNSPVNLIASGTGVELKANAEEQNKEFFSKINKFIEKSWTSIHKDLRPHFKDLKSSGDVAKLSNSVKRIKVKDLEQSLKRRHSQNNDRNRKMHLESQIQRELQEDFPDKNCTYEFFPPSLPPSKEPSNVYVNGGKTEEAYKNNDESTLISTLNLTGIENISSSMYLQILCLQSLLLEQFEKQLTQQKANISMPHKDLLTFFPKQFLHLFDQDNDIKSSKESQTDDVKNFYLNKVNELNHYNLLGKSTRGKNKKEYIALADRLLKDQKLIQQQLKELVLKQQLQHHQLEHLSSNITGSSYARTKKSESKTVQSKNIKAKSSISTAYRSIEQCSKMMSQKNPKALSALMKREKFDIFLEFDQLEYRIQQNIAKVVDAMSKKLKMRTSVLNITDKRQLEKSLLKINNIWDDYRKQANILKRFRGGKNFDLNISLSNEMLSLKKKTLNRSSNVDPVMELKEQLIHLQLTIESLISNIDQKVQKFYYNKLICTIQKLDEVLSFTQNLMTSFVSSCECSEEMITQSSKSHQQISLNKTKSSNVDTSIEFDHFTADSYMTSAASFTSSSSIYKDVPAKQQNSDSSIETVNGTGENDDKKTEGLELAWGNFVSHGWVKTFPIEIGKPHSK</sequence>
<reference evidence="2 4" key="2">
    <citation type="journal article" date="2013" name="Nature">
        <title>Insights into bilaterian evolution from three spiralian genomes.</title>
        <authorList>
            <person name="Simakov O."/>
            <person name="Marletaz F."/>
            <person name="Cho S.J."/>
            <person name="Edsinger-Gonzales E."/>
            <person name="Havlak P."/>
            <person name="Hellsten U."/>
            <person name="Kuo D.H."/>
            <person name="Larsson T."/>
            <person name="Lv J."/>
            <person name="Arendt D."/>
            <person name="Savage R."/>
            <person name="Osoegawa K."/>
            <person name="de Jong P."/>
            <person name="Grimwood J."/>
            <person name="Chapman J.A."/>
            <person name="Shapiro H."/>
            <person name="Aerts A."/>
            <person name="Otillar R.P."/>
            <person name="Terry A.Y."/>
            <person name="Boore J.L."/>
            <person name="Grigoriev I.V."/>
            <person name="Lindberg D.R."/>
            <person name="Seaver E.C."/>
            <person name="Weisblat D.A."/>
            <person name="Putnam N.H."/>
            <person name="Rokhsar D.S."/>
        </authorList>
    </citation>
    <scope>NUCLEOTIDE SEQUENCE</scope>
</reference>
<dbReference type="CTD" id="20201552"/>
<dbReference type="AlphaFoldDB" id="T1EYA2"/>
<proteinExistence type="predicted"/>
<organism evidence="3 4">
    <name type="scientific">Helobdella robusta</name>
    <name type="common">Californian leech</name>
    <dbReference type="NCBI Taxonomy" id="6412"/>
    <lineage>
        <taxon>Eukaryota</taxon>
        <taxon>Metazoa</taxon>
        <taxon>Spiralia</taxon>
        <taxon>Lophotrochozoa</taxon>
        <taxon>Annelida</taxon>
        <taxon>Clitellata</taxon>
        <taxon>Hirudinea</taxon>
        <taxon>Rhynchobdellida</taxon>
        <taxon>Glossiphoniidae</taxon>
        <taxon>Helobdella</taxon>
    </lineage>
</organism>
<dbReference type="InParanoid" id="T1EYA2"/>
<gene>
    <name evidence="3" type="primary">20201552</name>
    <name evidence="2" type="ORF">HELRODRAFT_166595</name>
</gene>
<evidence type="ECO:0000313" key="3">
    <source>
        <dbReference type="EnsemblMetazoa" id="HelroP166595"/>
    </source>
</evidence>
<dbReference type="GeneID" id="20201552"/>
<dbReference type="Proteomes" id="UP000015101">
    <property type="component" value="Unassembled WGS sequence"/>
</dbReference>
<name>T1EYA2_HELRO</name>
<dbReference type="HOGENOM" id="CLU_434963_0_0_1"/>
<feature type="compositionally biased region" description="Polar residues" evidence="1">
    <location>
        <begin position="578"/>
        <end position="593"/>
    </location>
</feature>
<accession>T1EYA2</accession>
<evidence type="ECO:0000256" key="1">
    <source>
        <dbReference type="SAM" id="MobiDB-lite"/>
    </source>
</evidence>